<dbReference type="GO" id="GO:0005737">
    <property type="term" value="C:cytoplasm"/>
    <property type="evidence" value="ECO:0007669"/>
    <property type="project" value="TreeGrafter"/>
</dbReference>
<evidence type="ECO:0000313" key="4">
    <source>
        <dbReference type="Proteomes" id="UP001279734"/>
    </source>
</evidence>
<accession>A0AAD3P5N7</accession>
<name>A0AAD3P5N7_NEPGR</name>
<sequence length="184" mass="20807">MFTQLDWLIQTGKNMGFGPNPLAIPYDETLDLDNPQVYSGHRNSLTVKGVNFFGPDDDYVMSGSDCGHIFIWKKKEAELQHVGWKRMQSSGLPCLRTVQPLPADIQEIMESIRRGREDHSRVALTPDVITHVLQPQRRQAFAYVERQYSGGDGESDEEDGLAYIFGFSDEDATNEGNPRDRNIS</sequence>
<protein>
    <submittedName>
        <fullName evidence="3">Uncharacterized protein</fullName>
    </submittedName>
</protein>
<keyword evidence="1" id="KW-0853">WD repeat</keyword>
<dbReference type="GO" id="GO:0080008">
    <property type="term" value="C:Cul4-RING E3 ubiquitin ligase complex"/>
    <property type="evidence" value="ECO:0007669"/>
    <property type="project" value="TreeGrafter"/>
</dbReference>
<dbReference type="PANTHER" id="PTHR15574">
    <property type="entry name" value="WD REPEAT DOMAIN-CONTAINING FAMILY"/>
    <property type="match status" value="1"/>
</dbReference>
<dbReference type="EMBL" id="BSYO01000001">
    <property type="protein sequence ID" value="GMG98822.1"/>
    <property type="molecule type" value="Genomic_DNA"/>
</dbReference>
<evidence type="ECO:0000313" key="3">
    <source>
        <dbReference type="EMBL" id="GMG98822.1"/>
    </source>
</evidence>
<dbReference type="Proteomes" id="UP001279734">
    <property type="component" value="Unassembled WGS sequence"/>
</dbReference>
<reference evidence="3" key="1">
    <citation type="submission" date="2023-05" db="EMBL/GenBank/DDBJ databases">
        <title>Nepenthes gracilis genome sequencing.</title>
        <authorList>
            <person name="Fukushima K."/>
        </authorList>
    </citation>
    <scope>NUCLEOTIDE SEQUENCE</scope>
    <source>
        <strain evidence="3">SING2019-196</strain>
    </source>
</reference>
<evidence type="ECO:0000256" key="1">
    <source>
        <dbReference type="ARBA" id="ARBA00022574"/>
    </source>
</evidence>
<organism evidence="3 4">
    <name type="scientific">Nepenthes gracilis</name>
    <name type="common">Slender pitcher plant</name>
    <dbReference type="NCBI Taxonomy" id="150966"/>
    <lineage>
        <taxon>Eukaryota</taxon>
        <taxon>Viridiplantae</taxon>
        <taxon>Streptophyta</taxon>
        <taxon>Embryophyta</taxon>
        <taxon>Tracheophyta</taxon>
        <taxon>Spermatophyta</taxon>
        <taxon>Magnoliopsida</taxon>
        <taxon>eudicotyledons</taxon>
        <taxon>Gunneridae</taxon>
        <taxon>Pentapetalae</taxon>
        <taxon>Caryophyllales</taxon>
        <taxon>Nepenthaceae</taxon>
        <taxon>Nepenthes</taxon>
    </lineage>
</organism>
<dbReference type="PANTHER" id="PTHR15574:SF65">
    <property type="entry name" value="TRANSDUCIN_WD40 REPEAT-LIKE SUPERFAMILY PROTEIN"/>
    <property type="match status" value="1"/>
</dbReference>
<dbReference type="AlphaFoldDB" id="A0AAD3P5N7"/>
<gene>
    <name evidence="3" type="ORF">Nepgr_000662</name>
</gene>
<comment type="caution">
    <text evidence="3">The sequence shown here is derived from an EMBL/GenBank/DDBJ whole genome shotgun (WGS) entry which is preliminary data.</text>
</comment>
<dbReference type="InterPro" id="IPR045151">
    <property type="entry name" value="DCAF8"/>
</dbReference>
<keyword evidence="2" id="KW-0677">Repeat</keyword>
<proteinExistence type="predicted"/>
<keyword evidence="4" id="KW-1185">Reference proteome</keyword>
<evidence type="ECO:0000256" key="2">
    <source>
        <dbReference type="ARBA" id="ARBA00022737"/>
    </source>
</evidence>